<dbReference type="PIRSF" id="PIRSF020680">
    <property type="entry name" value="PhnH"/>
    <property type="match status" value="1"/>
</dbReference>
<protein>
    <submittedName>
        <fullName evidence="1">Phosphonate C-P lyase system protein PhnH</fullName>
    </submittedName>
</protein>
<sequence>MVSGLQDACTQSQQIFRHILGAMAEPGRTFDLENLEAPTGLNSAAWQACLALADLDTKVWIEPTLRTDASIEALRFHTGCPYTEQAAEADFAIVGPALSTPLSTFDQGSDEYPDRSCTLIVQLDSLAHGEPLRLEGPGIDTERSIAVDGIGAEWVAQWQSNRAAFPCGVDLILTAGHQLMALPRTTRLSLITESVSKEATCTSQ</sequence>
<dbReference type="InterPro" id="IPR038058">
    <property type="entry name" value="PhnH-like_sp"/>
</dbReference>
<proteinExistence type="predicted"/>
<dbReference type="SUPFAM" id="SSF159709">
    <property type="entry name" value="PhnH-like"/>
    <property type="match status" value="1"/>
</dbReference>
<gene>
    <name evidence="1" type="primary">phnH</name>
    <name evidence="1" type="ORF">GCM10022278_27420</name>
</gene>
<name>A0ABP7PMR0_9GAMM</name>
<organism evidence="1 2">
    <name type="scientific">Allohahella marinimesophila</name>
    <dbReference type="NCBI Taxonomy" id="1054972"/>
    <lineage>
        <taxon>Bacteria</taxon>
        <taxon>Pseudomonadati</taxon>
        <taxon>Pseudomonadota</taxon>
        <taxon>Gammaproteobacteria</taxon>
        <taxon>Oceanospirillales</taxon>
        <taxon>Hahellaceae</taxon>
        <taxon>Allohahella</taxon>
    </lineage>
</organism>
<dbReference type="EMBL" id="BAABBO010000011">
    <property type="protein sequence ID" value="GAA3968199.1"/>
    <property type="molecule type" value="Genomic_DNA"/>
</dbReference>
<dbReference type="Proteomes" id="UP001501337">
    <property type="component" value="Unassembled WGS sequence"/>
</dbReference>
<keyword evidence="2" id="KW-1185">Reference proteome</keyword>
<dbReference type="GO" id="GO:0016829">
    <property type="term" value="F:lyase activity"/>
    <property type="evidence" value="ECO:0007669"/>
    <property type="project" value="UniProtKB-KW"/>
</dbReference>
<dbReference type="NCBIfam" id="TIGR03292">
    <property type="entry name" value="PhnH_redo"/>
    <property type="match status" value="1"/>
</dbReference>
<comment type="caution">
    <text evidence="1">The sequence shown here is derived from an EMBL/GenBank/DDBJ whole genome shotgun (WGS) entry which is preliminary data.</text>
</comment>
<dbReference type="InterPro" id="IPR008772">
    <property type="entry name" value="Phosphonate_metab_PhnH"/>
</dbReference>
<accession>A0ABP7PMR0</accession>
<evidence type="ECO:0000313" key="2">
    <source>
        <dbReference type="Proteomes" id="UP001501337"/>
    </source>
</evidence>
<keyword evidence="1" id="KW-0456">Lyase</keyword>
<dbReference type="Pfam" id="PF05845">
    <property type="entry name" value="PhnH"/>
    <property type="match status" value="1"/>
</dbReference>
<reference evidence="2" key="1">
    <citation type="journal article" date="2019" name="Int. J. Syst. Evol. Microbiol.">
        <title>The Global Catalogue of Microorganisms (GCM) 10K type strain sequencing project: providing services to taxonomists for standard genome sequencing and annotation.</title>
        <authorList>
            <consortium name="The Broad Institute Genomics Platform"/>
            <consortium name="The Broad Institute Genome Sequencing Center for Infectious Disease"/>
            <person name="Wu L."/>
            <person name="Ma J."/>
        </authorList>
    </citation>
    <scope>NUCLEOTIDE SEQUENCE [LARGE SCALE GENOMIC DNA]</scope>
    <source>
        <strain evidence="2">JCM 17555</strain>
    </source>
</reference>
<evidence type="ECO:0000313" key="1">
    <source>
        <dbReference type="EMBL" id="GAA3968199.1"/>
    </source>
</evidence>
<dbReference type="Gene3D" id="3.40.50.11310">
    <property type="entry name" value="Bacterial phosphonate metabolism protein PhnH"/>
    <property type="match status" value="1"/>
</dbReference>